<dbReference type="Pfam" id="PF12698">
    <property type="entry name" value="ABC2_membrane_3"/>
    <property type="match status" value="1"/>
</dbReference>
<feature type="transmembrane region" description="Helical" evidence="8">
    <location>
        <begin position="327"/>
        <end position="347"/>
    </location>
</feature>
<evidence type="ECO:0000259" key="9">
    <source>
        <dbReference type="PROSITE" id="PS51012"/>
    </source>
</evidence>
<evidence type="ECO:0000256" key="6">
    <source>
        <dbReference type="ARBA" id="ARBA00022989"/>
    </source>
</evidence>
<evidence type="ECO:0000256" key="7">
    <source>
        <dbReference type="ARBA" id="ARBA00023136"/>
    </source>
</evidence>
<dbReference type="KEGG" id="tpaf:A3L08_00250"/>
<dbReference type="Proteomes" id="UP000197418">
    <property type="component" value="Chromosome"/>
</dbReference>
<feature type="transmembrane region" description="Helical" evidence="8">
    <location>
        <begin position="246"/>
        <end position="267"/>
    </location>
</feature>
<keyword evidence="4" id="KW-1003">Cell membrane</keyword>
<organism evidence="10 11">
    <name type="scientific">Thermococcus pacificus</name>
    <dbReference type="NCBI Taxonomy" id="71998"/>
    <lineage>
        <taxon>Archaea</taxon>
        <taxon>Methanobacteriati</taxon>
        <taxon>Methanobacteriota</taxon>
        <taxon>Thermococci</taxon>
        <taxon>Thermococcales</taxon>
        <taxon>Thermococcaceae</taxon>
        <taxon>Thermococcus</taxon>
    </lineage>
</organism>
<dbReference type="InterPro" id="IPR013525">
    <property type="entry name" value="ABC2_TM"/>
</dbReference>
<comment type="subcellular location">
    <subcellularLocation>
        <location evidence="1">Cell membrane</location>
        <topology evidence="1">Multi-pass membrane protein</topology>
    </subcellularLocation>
</comment>
<feature type="transmembrane region" description="Helical" evidence="8">
    <location>
        <begin position="297"/>
        <end position="321"/>
    </location>
</feature>
<feature type="domain" description="ABC transmembrane type-2" evidence="9">
    <location>
        <begin position="164"/>
        <end position="409"/>
    </location>
</feature>
<keyword evidence="6 8" id="KW-1133">Transmembrane helix</keyword>
<feature type="transmembrane region" description="Helical" evidence="8">
    <location>
        <begin position="388"/>
        <end position="406"/>
    </location>
</feature>
<dbReference type="InterPro" id="IPR051449">
    <property type="entry name" value="ABC-2_transporter_component"/>
</dbReference>
<feature type="transmembrane region" description="Helical" evidence="8">
    <location>
        <begin position="205"/>
        <end position="226"/>
    </location>
</feature>
<keyword evidence="3" id="KW-0813">Transport</keyword>
<evidence type="ECO:0000256" key="5">
    <source>
        <dbReference type="ARBA" id="ARBA00022692"/>
    </source>
</evidence>
<dbReference type="AlphaFoldDB" id="A0A218P512"/>
<reference evidence="10 11" key="1">
    <citation type="submission" date="2016-04" db="EMBL/GenBank/DDBJ databases">
        <title>Complete genome sequence of Thermococcus pacificus type strain P4.</title>
        <authorList>
            <person name="Oger P.M."/>
        </authorList>
    </citation>
    <scope>NUCLEOTIDE SEQUENCE [LARGE SCALE GENOMIC DNA]</scope>
    <source>
        <strain evidence="10 11">P-4</strain>
    </source>
</reference>
<sequence>MSDFWVLARKEIMNLIRDKKLLFGLVIVPLIIYPAMGKMIQTGLQQAQEETQVAVINLDEGNYGEVLIKALEVTPNVSVTVLEAGSIEEALEKASEEGQNVLVVIPRNFSQSIEGNTIATLQIYGIFRSVGTGIRESVSESRINAVVGVLSEQIARIKIEALGVKNPEAVLHPISVTSMSVIKGRIVPVSPSLVSGVLASQAYSLPLIIFLMVTITAQMAAGAVAAEKENKTLETLLTLPVKRTTIVASKISGTAVMGLIAALAYMVGLRSYMGTFMVETGVTLQDLGLQTTPTGMVLFAVVVFLTIVFALSLAMLLAVFAEDVQSANTVVSSVILPLAFPAFILMFTDISELPTFARYALMAVPFTHPILSYRYVLGGDYTSLGHSIAYLAVIAAVTLYLTARVFSGERILTAKISWGKKRG</sequence>
<dbReference type="PROSITE" id="PS51012">
    <property type="entry name" value="ABC_TM2"/>
    <property type="match status" value="1"/>
</dbReference>
<evidence type="ECO:0000256" key="1">
    <source>
        <dbReference type="ARBA" id="ARBA00004651"/>
    </source>
</evidence>
<evidence type="ECO:0000256" key="4">
    <source>
        <dbReference type="ARBA" id="ARBA00022475"/>
    </source>
</evidence>
<protein>
    <submittedName>
        <fullName evidence="10">ABC transporter</fullName>
    </submittedName>
</protein>
<keyword evidence="11" id="KW-1185">Reference proteome</keyword>
<name>A0A218P512_9EURY</name>
<dbReference type="RefSeq" id="WP_088853137.1">
    <property type="nucleotide sequence ID" value="NZ_CP015102.1"/>
</dbReference>
<keyword evidence="5 8" id="KW-0812">Transmembrane</keyword>
<dbReference type="GO" id="GO:0140359">
    <property type="term" value="F:ABC-type transporter activity"/>
    <property type="evidence" value="ECO:0007669"/>
    <property type="project" value="InterPro"/>
</dbReference>
<dbReference type="InterPro" id="IPR047817">
    <property type="entry name" value="ABC2_TM_bact-type"/>
</dbReference>
<accession>A0A218P512</accession>
<dbReference type="GeneID" id="33314654"/>
<comment type="similarity">
    <text evidence="2">Belongs to the ABC-2 integral membrane protein family.</text>
</comment>
<dbReference type="GO" id="GO:0005886">
    <property type="term" value="C:plasma membrane"/>
    <property type="evidence" value="ECO:0007669"/>
    <property type="project" value="UniProtKB-SubCell"/>
</dbReference>
<feature type="transmembrane region" description="Helical" evidence="8">
    <location>
        <begin position="20"/>
        <end position="36"/>
    </location>
</feature>
<gene>
    <name evidence="10" type="ORF">A3L08_00250</name>
</gene>
<evidence type="ECO:0000313" key="10">
    <source>
        <dbReference type="EMBL" id="ASJ05874.1"/>
    </source>
</evidence>
<dbReference type="OrthoDB" id="101939at2157"/>
<evidence type="ECO:0000256" key="8">
    <source>
        <dbReference type="SAM" id="Phobius"/>
    </source>
</evidence>
<keyword evidence="7 8" id="KW-0472">Membrane</keyword>
<dbReference type="PANTHER" id="PTHR30294:SF29">
    <property type="entry name" value="MULTIDRUG ABC TRANSPORTER PERMEASE YBHS-RELATED"/>
    <property type="match status" value="1"/>
</dbReference>
<evidence type="ECO:0000256" key="2">
    <source>
        <dbReference type="ARBA" id="ARBA00007783"/>
    </source>
</evidence>
<proteinExistence type="inferred from homology"/>
<dbReference type="Gene3D" id="3.40.1710.10">
    <property type="entry name" value="abc type-2 transporter like domain"/>
    <property type="match status" value="1"/>
</dbReference>
<dbReference type="EMBL" id="CP015102">
    <property type="protein sequence ID" value="ASJ05874.1"/>
    <property type="molecule type" value="Genomic_DNA"/>
</dbReference>
<dbReference type="PANTHER" id="PTHR30294">
    <property type="entry name" value="MEMBRANE COMPONENT OF ABC TRANSPORTER YHHJ-RELATED"/>
    <property type="match status" value="1"/>
</dbReference>
<evidence type="ECO:0000256" key="3">
    <source>
        <dbReference type="ARBA" id="ARBA00022448"/>
    </source>
</evidence>
<evidence type="ECO:0000313" key="11">
    <source>
        <dbReference type="Proteomes" id="UP000197418"/>
    </source>
</evidence>